<dbReference type="Proteomes" id="UP000198892">
    <property type="component" value="Unassembled WGS sequence"/>
</dbReference>
<evidence type="ECO:0000313" key="2">
    <source>
        <dbReference type="Proteomes" id="UP000198892"/>
    </source>
</evidence>
<dbReference type="EMBL" id="FOXD01000002">
    <property type="protein sequence ID" value="SFP10074.1"/>
    <property type="molecule type" value="Genomic_DNA"/>
</dbReference>
<sequence>MFKKLLRKVNKQNPERETDETNYNYVCLSTDPNNTINDLRVGEWNMPEVQKSLITGMLRYAKQSEVDEAKENGRIKS</sequence>
<organism evidence="1 2">
    <name type="scientific">Salibacterium halotolerans</name>
    <dbReference type="NCBI Taxonomy" id="1884432"/>
    <lineage>
        <taxon>Bacteria</taxon>
        <taxon>Bacillati</taxon>
        <taxon>Bacillota</taxon>
        <taxon>Bacilli</taxon>
        <taxon>Bacillales</taxon>
        <taxon>Bacillaceae</taxon>
    </lineage>
</organism>
<proteinExistence type="predicted"/>
<evidence type="ECO:0000313" key="1">
    <source>
        <dbReference type="EMBL" id="SFP10074.1"/>
    </source>
</evidence>
<keyword evidence="2" id="KW-1185">Reference proteome</keyword>
<protein>
    <submittedName>
        <fullName evidence="1">Uncharacterized protein</fullName>
    </submittedName>
</protein>
<name>A0A1I5MKG0_9BACI</name>
<accession>A0A1I5MKG0</accession>
<gene>
    <name evidence="1" type="ORF">SAMN05518683_102267</name>
</gene>
<reference evidence="2" key="1">
    <citation type="submission" date="2016-10" db="EMBL/GenBank/DDBJ databases">
        <authorList>
            <person name="Varghese N."/>
            <person name="Submissions S."/>
        </authorList>
    </citation>
    <scope>NUCLEOTIDE SEQUENCE [LARGE SCALE GENOMIC DNA]</scope>
    <source>
        <strain evidence="2">S7</strain>
    </source>
</reference>
<dbReference type="STRING" id="1884432.SAMN05518683_102267"/>
<dbReference type="RefSeq" id="WP_093335099.1">
    <property type="nucleotide sequence ID" value="NZ_FOXD01000002.1"/>
</dbReference>
<dbReference type="AlphaFoldDB" id="A0A1I5MKG0"/>